<name>A0A2S6ZNA9_9XANT</name>
<comment type="caution">
    <text evidence="1">The sequence shown here is derived from an EMBL/GenBank/DDBJ whole genome shotgun (WGS) entry which is preliminary data.</text>
</comment>
<protein>
    <recommendedName>
        <fullName evidence="3">Sce7726 family protein</fullName>
    </recommendedName>
</protein>
<sequence>MKEGVTLSSLYNSAFKHCFRHQRVEYFYKNALVEKLVIGRRSLKTTAAYVEVRIAEAKLDVLLAGKYLSAYEIKTDFDELARLPAQIKAYQRACREVTVLTGERFASAVEASIPPEVGLSVLTNRYQLRVLRSATPWDRGLVNSDMLSLLRRHELLRLLKDVGKDASGIPNTRIYQCAVQAATDLSPVAINAFVASRLLERSAAKRGLVEGLPMSLAASALAQDLTRTQMERLIEIFETDVSGGARGDLLSLFQGEAV</sequence>
<dbReference type="InterPro" id="IPR047729">
    <property type="entry name" value="Sce7726-like"/>
</dbReference>
<proteinExistence type="predicted"/>
<gene>
    <name evidence="1" type="ORF">XarbCFBP7409_20480</name>
</gene>
<evidence type="ECO:0008006" key="3">
    <source>
        <dbReference type="Google" id="ProtNLM"/>
    </source>
</evidence>
<evidence type="ECO:0000313" key="2">
    <source>
        <dbReference type="Proteomes" id="UP000238049"/>
    </source>
</evidence>
<organism evidence="1 2">
    <name type="scientific">Xanthomonas arboricola pv. guizotiae</name>
    <dbReference type="NCBI Taxonomy" id="487867"/>
    <lineage>
        <taxon>Bacteria</taxon>
        <taxon>Pseudomonadati</taxon>
        <taxon>Pseudomonadota</taxon>
        <taxon>Gammaproteobacteria</taxon>
        <taxon>Lysobacterales</taxon>
        <taxon>Lysobacteraceae</taxon>
        <taxon>Xanthomonas</taxon>
    </lineage>
</organism>
<dbReference type="EMBL" id="MDSL01000077">
    <property type="protein sequence ID" value="PPT93770.1"/>
    <property type="molecule type" value="Genomic_DNA"/>
</dbReference>
<accession>A0A2S6ZNA9</accession>
<reference evidence="1 2" key="1">
    <citation type="submission" date="2016-08" db="EMBL/GenBank/DDBJ databases">
        <title>Evolution of the type three secretion system and type three effector repertoires in Xanthomonas.</title>
        <authorList>
            <person name="Merda D."/>
            <person name="Briand M."/>
            <person name="Bosis E."/>
            <person name="Rousseau C."/>
            <person name="Portier P."/>
            <person name="Jacques M.-A."/>
            <person name="Fischer-Le Saux M."/>
        </authorList>
    </citation>
    <scope>NUCLEOTIDE SEQUENCE [LARGE SCALE GENOMIC DNA]</scope>
    <source>
        <strain evidence="1 2">CFBP 7409</strain>
    </source>
</reference>
<dbReference type="NCBIfam" id="NF033832">
    <property type="entry name" value="sce7726_fam"/>
    <property type="match status" value="1"/>
</dbReference>
<evidence type="ECO:0000313" key="1">
    <source>
        <dbReference type="EMBL" id="PPT93770.1"/>
    </source>
</evidence>
<dbReference type="AlphaFoldDB" id="A0A2S6ZNA9"/>
<dbReference type="Proteomes" id="UP000238049">
    <property type="component" value="Unassembled WGS sequence"/>
</dbReference>